<evidence type="ECO:0008006" key="4">
    <source>
        <dbReference type="Google" id="ProtNLM"/>
    </source>
</evidence>
<accession>A0AAD7HM70</accession>
<evidence type="ECO:0000256" key="1">
    <source>
        <dbReference type="SAM" id="Coils"/>
    </source>
</evidence>
<dbReference type="InterPro" id="IPR032675">
    <property type="entry name" value="LRR_dom_sf"/>
</dbReference>
<evidence type="ECO:0000313" key="2">
    <source>
        <dbReference type="EMBL" id="KAJ7723013.1"/>
    </source>
</evidence>
<dbReference type="SUPFAM" id="SSF52047">
    <property type="entry name" value="RNI-like"/>
    <property type="match status" value="1"/>
</dbReference>
<dbReference type="EMBL" id="JARJLG010000252">
    <property type="protein sequence ID" value="KAJ7723013.1"/>
    <property type="molecule type" value="Genomic_DNA"/>
</dbReference>
<keyword evidence="3" id="KW-1185">Reference proteome</keyword>
<reference evidence="2" key="1">
    <citation type="submission" date="2023-03" db="EMBL/GenBank/DDBJ databases">
        <title>Massive genome expansion in bonnet fungi (Mycena s.s.) driven by repeated elements and novel gene families across ecological guilds.</title>
        <authorList>
            <consortium name="Lawrence Berkeley National Laboratory"/>
            <person name="Harder C.B."/>
            <person name="Miyauchi S."/>
            <person name="Viragh M."/>
            <person name="Kuo A."/>
            <person name="Thoen E."/>
            <person name="Andreopoulos B."/>
            <person name="Lu D."/>
            <person name="Skrede I."/>
            <person name="Drula E."/>
            <person name="Henrissat B."/>
            <person name="Morin E."/>
            <person name="Kohler A."/>
            <person name="Barry K."/>
            <person name="LaButti K."/>
            <person name="Morin E."/>
            <person name="Salamov A."/>
            <person name="Lipzen A."/>
            <person name="Mereny Z."/>
            <person name="Hegedus B."/>
            <person name="Baldrian P."/>
            <person name="Stursova M."/>
            <person name="Weitz H."/>
            <person name="Taylor A."/>
            <person name="Grigoriev I.V."/>
            <person name="Nagy L.G."/>
            <person name="Martin F."/>
            <person name="Kauserud H."/>
        </authorList>
    </citation>
    <scope>NUCLEOTIDE SEQUENCE</scope>
    <source>
        <strain evidence="2">CBHHK188m</strain>
    </source>
</reference>
<dbReference type="AlphaFoldDB" id="A0AAD7HM70"/>
<comment type="caution">
    <text evidence="2">The sequence shown here is derived from an EMBL/GenBank/DDBJ whole genome shotgun (WGS) entry which is preliminary data.</text>
</comment>
<organism evidence="2 3">
    <name type="scientific">Mycena maculata</name>
    <dbReference type="NCBI Taxonomy" id="230809"/>
    <lineage>
        <taxon>Eukaryota</taxon>
        <taxon>Fungi</taxon>
        <taxon>Dikarya</taxon>
        <taxon>Basidiomycota</taxon>
        <taxon>Agaricomycotina</taxon>
        <taxon>Agaricomycetes</taxon>
        <taxon>Agaricomycetidae</taxon>
        <taxon>Agaricales</taxon>
        <taxon>Marasmiineae</taxon>
        <taxon>Mycenaceae</taxon>
        <taxon>Mycena</taxon>
    </lineage>
</organism>
<evidence type="ECO:0000313" key="3">
    <source>
        <dbReference type="Proteomes" id="UP001215280"/>
    </source>
</evidence>
<feature type="coiled-coil region" evidence="1">
    <location>
        <begin position="6"/>
        <end position="33"/>
    </location>
</feature>
<name>A0AAD7HM70_9AGAR</name>
<gene>
    <name evidence="2" type="ORF">DFH07DRAFT_283749</name>
</gene>
<dbReference type="Proteomes" id="UP001215280">
    <property type="component" value="Unassembled WGS sequence"/>
</dbReference>
<keyword evidence="1" id="KW-0175">Coiled coil</keyword>
<dbReference type="Gene3D" id="3.80.10.10">
    <property type="entry name" value="Ribonuclease Inhibitor"/>
    <property type="match status" value="1"/>
</dbReference>
<proteinExistence type="predicted"/>
<protein>
    <recommendedName>
        <fullName evidence="4">F-box domain-containing protein</fullName>
    </recommendedName>
</protein>
<sequence length="432" mass="49604">MPGMSAQELEARIEKISADIDLQKEVLKKLEHSKAITQRQLNAVRDPVARLPFEISSEIFIQCLPSRPEPGLHHIPMILLNICHTWTEIALSTPALWAAIHIVFPRHEGFKEFLQAWLKRAQNRPLSISLHRRFGDDITTTVKKHSQQIRNLDIYHHSEPEDEQKANVDLLGGLGSLPNLEMLTIRDSGTDGAVGWSYVEAVEALRLAPNLINCTFHRILKTYSIPGKAPQHLVHPHLRQLSFGDRGDYEHYSSDDHILHHLSLPDLRNLTLSPLFCISDEDLYSFFKRSSPPLQELVMTDRKYRHQPLRLDACLRLIPTLTRLELWDPQRDLMEKLFTDLAESPTGFLPALRDLSIPRHFITLSWEAMLRALSVRRTQIAYFRATKFKKRQSYHDHGALGLPPNPLILAAFRELVADGMELRIGTEEQDFI</sequence>